<organism evidence="2 3">
    <name type="scientific">Phenylobacterium montanum</name>
    <dbReference type="NCBI Taxonomy" id="2823693"/>
    <lineage>
        <taxon>Bacteria</taxon>
        <taxon>Pseudomonadati</taxon>
        <taxon>Pseudomonadota</taxon>
        <taxon>Alphaproteobacteria</taxon>
        <taxon>Caulobacterales</taxon>
        <taxon>Caulobacteraceae</taxon>
        <taxon>Phenylobacterium</taxon>
    </lineage>
</organism>
<proteinExistence type="predicted"/>
<dbReference type="Proteomes" id="UP000676409">
    <property type="component" value="Chromosome"/>
</dbReference>
<dbReference type="RefSeq" id="WP_211938037.1">
    <property type="nucleotide sequence ID" value="NZ_CP073078.1"/>
</dbReference>
<evidence type="ECO:0000313" key="3">
    <source>
        <dbReference type="Proteomes" id="UP000676409"/>
    </source>
</evidence>
<accession>A0A975G114</accession>
<dbReference type="KEGG" id="caul:KCG34_23615"/>
<protein>
    <submittedName>
        <fullName evidence="2">Uncharacterized protein</fullName>
    </submittedName>
</protein>
<name>A0A975G114_9CAUL</name>
<keyword evidence="3" id="KW-1185">Reference proteome</keyword>
<dbReference type="AlphaFoldDB" id="A0A975G114"/>
<keyword evidence="1" id="KW-0472">Membrane</keyword>
<keyword evidence="1" id="KW-1133">Transmembrane helix</keyword>
<reference evidence="2" key="1">
    <citation type="submission" date="2021-04" db="EMBL/GenBank/DDBJ databases">
        <title>The complete genome sequence of Caulobacter sp. S6.</title>
        <authorList>
            <person name="Tang Y."/>
            <person name="Ouyang W."/>
            <person name="Liu Q."/>
            <person name="Huang B."/>
            <person name="Guo Z."/>
            <person name="Lei P."/>
        </authorList>
    </citation>
    <scope>NUCLEOTIDE SEQUENCE</scope>
    <source>
        <strain evidence="2">S6</strain>
    </source>
</reference>
<keyword evidence="1" id="KW-0812">Transmembrane</keyword>
<dbReference type="EMBL" id="CP073078">
    <property type="protein sequence ID" value="QUD87986.1"/>
    <property type="molecule type" value="Genomic_DNA"/>
</dbReference>
<evidence type="ECO:0000313" key="2">
    <source>
        <dbReference type="EMBL" id="QUD87986.1"/>
    </source>
</evidence>
<gene>
    <name evidence="2" type="ORF">KCG34_23615</name>
</gene>
<sequence length="201" mass="21978">MGGLHYKPGDETLLAVVIGAVLATAGGFVSAQLEGVLRRRERERAAALLFGEILSILELITKLANDARGRGEPYGPFTVRLMRAVRREAETYDRNREALYDLRNAELRGKIHALMVRLTLALEGFADTGARIALLEDEVRTMGPDHPALAETTARLEALFEGRESSFDFAVECVGQIGPIVTLLRPLAKQDFGIYASVARG</sequence>
<evidence type="ECO:0000256" key="1">
    <source>
        <dbReference type="SAM" id="Phobius"/>
    </source>
</evidence>
<feature type="transmembrane region" description="Helical" evidence="1">
    <location>
        <begin position="12"/>
        <end position="33"/>
    </location>
</feature>